<evidence type="ECO:0000313" key="2">
    <source>
        <dbReference type="Proteomes" id="UP000190675"/>
    </source>
</evidence>
<evidence type="ECO:0000313" key="1">
    <source>
        <dbReference type="EMBL" id="SHG50754.1"/>
    </source>
</evidence>
<dbReference type="AlphaFoldDB" id="A0A1M5KCT7"/>
<sequence>MIDPKGRGVLDAPLEPVIGLAKGETRWRSMTRARQFNTRLLSGLSSEKVGTSISNSSPLSLTI</sequence>
<dbReference type="Proteomes" id="UP000190675">
    <property type="component" value="Chromosome I"/>
</dbReference>
<organism evidence="1 2">
    <name type="scientific">Bradyrhizobium erythrophlei</name>
    <dbReference type="NCBI Taxonomy" id="1437360"/>
    <lineage>
        <taxon>Bacteria</taxon>
        <taxon>Pseudomonadati</taxon>
        <taxon>Pseudomonadota</taxon>
        <taxon>Alphaproteobacteria</taxon>
        <taxon>Hyphomicrobiales</taxon>
        <taxon>Nitrobacteraceae</taxon>
        <taxon>Bradyrhizobium</taxon>
    </lineage>
</organism>
<reference evidence="1 2" key="1">
    <citation type="submission" date="2016-11" db="EMBL/GenBank/DDBJ databases">
        <authorList>
            <person name="Jaros S."/>
            <person name="Januszkiewicz K."/>
            <person name="Wedrychowicz H."/>
        </authorList>
    </citation>
    <scope>NUCLEOTIDE SEQUENCE [LARGE SCALE GENOMIC DNA]</scope>
    <source>
        <strain evidence="1 2">GAS242</strain>
    </source>
</reference>
<gene>
    <name evidence="1" type="ORF">SAMN05444169_2785</name>
</gene>
<protein>
    <submittedName>
        <fullName evidence="1">Uncharacterized protein</fullName>
    </submittedName>
</protein>
<proteinExistence type="predicted"/>
<dbReference type="EMBL" id="LT670818">
    <property type="protein sequence ID" value="SHG50754.1"/>
    <property type="molecule type" value="Genomic_DNA"/>
</dbReference>
<accession>A0A1M5KCT7</accession>
<name>A0A1M5KCT7_9BRAD</name>